<proteinExistence type="predicted"/>
<organism evidence="1 2">
    <name type="scientific">Edaphobacter modestus</name>
    <dbReference type="NCBI Taxonomy" id="388466"/>
    <lineage>
        <taxon>Bacteria</taxon>
        <taxon>Pseudomonadati</taxon>
        <taxon>Acidobacteriota</taxon>
        <taxon>Terriglobia</taxon>
        <taxon>Terriglobales</taxon>
        <taxon>Acidobacteriaceae</taxon>
        <taxon>Edaphobacter</taxon>
    </lineage>
</organism>
<gene>
    <name evidence="1" type="ORF">BDD14_3876</name>
</gene>
<dbReference type="EMBL" id="SHKW01000001">
    <property type="protein sequence ID" value="RZU42314.1"/>
    <property type="molecule type" value="Genomic_DNA"/>
</dbReference>
<dbReference type="AlphaFoldDB" id="A0A4Q7YXX8"/>
<evidence type="ECO:0000313" key="1">
    <source>
        <dbReference type="EMBL" id="RZU42314.1"/>
    </source>
</evidence>
<reference evidence="1 2" key="1">
    <citation type="submission" date="2019-02" db="EMBL/GenBank/DDBJ databases">
        <title>Genomic Encyclopedia of Archaeal and Bacterial Type Strains, Phase II (KMG-II): from individual species to whole genera.</title>
        <authorList>
            <person name="Goeker M."/>
        </authorList>
    </citation>
    <scope>NUCLEOTIDE SEQUENCE [LARGE SCALE GENOMIC DNA]</scope>
    <source>
        <strain evidence="1 2">DSM 18101</strain>
    </source>
</reference>
<evidence type="ECO:0000313" key="2">
    <source>
        <dbReference type="Proteomes" id="UP000292958"/>
    </source>
</evidence>
<dbReference type="Proteomes" id="UP000292958">
    <property type="component" value="Unassembled WGS sequence"/>
</dbReference>
<keyword evidence="2" id="KW-1185">Reference proteome</keyword>
<accession>A0A4Q7YXX8</accession>
<sequence>MIRNQCQFVESLESFTKKGMGTIGVFGAGSEAPVLTGFCSPRILQFQTAAEHFRREPE</sequence>
<comment type="caution">
    <text evidence="1">The sequence shown here is derived from an EMBL/GenBank/DDBJ whole genome shotgun (WGS) entry which is preliminary data.</text>
</comment>
<name>A0A4Q7YXX8_9BACT</name>
<protein>
    <submittedName>
        <fullName evidence="1">Uncharacterized protein</fullName>
    </submittedName>
</protein>